<dbReference type="SMART" id="SM00064">
    <property type="entry name" value="FYVE"/>
    <property type="match status" value="1"/>
</dbReference>
<keyword evidence="1" id="KW-0479">Metal-binding</keyword>
<proteinExistence type="predicted"/>
<reference evidence="7" key="3">
    <citation type="submission" date="2025-09" db="UniProtKB">
        <authorList>
            <consortium name="Ensembl"/>
        </authorList>
    </citation>
    <scope>IDENTIFICATION</scope>
</reference>
<reference evidence="7 8" key="1">
    <citation type="submission" date="2019-04" db="EMBL/GenBank/DDBJ databases">
        <authorList>
            <consortium name="Wellcome Sanger Institute Data Sharing"/>
        </authorList>
    </citation>
    <scope>NUCLEOTIDE SEQUENCE [LARGE SCALE GENOMIC DNA]</scope>
</reference>
<protein>
    <submittedName>
        <fullName evidence="7">Pleckstrin homology and FYVE domain containing 1</fullName>
    </submittedName>
</protein>
<keyword evidence="3" id="KW-0862">Zinc</keyword>
<dbReference type="Pfam" id="PF00169">
    <property type="entry name" value="PH"/>
    <property type="match status" value="1"/>
</dbReference>
<dbReference type="AlphaFoldDB" id="A0A8C9RTD8"/>
<feature type="domain" description="FYVE-type" evidence="6">
    <location>
        <begin position="152"/>
        <end position="211"/>
    </location>
</feature>
<dbReference type="InterPro" id="IPR011011">
    <property type="entry name" value="Znf_FYVE_PHD"/>
</dbReference>
<dbReference type="Ensembl" id="ENSSFOT00015022926.2">
    <property type="protein sequence ID" value="ENSSFOP00015022677.2"/>
    <property type="gene ID" value="ENSSFOG00015014579.2"/>
</dbReference>
<evidence type="ECO:0000256" key="3">
    <source>
        <dbReference type="ARBA" id="ARBA00022833"/>
    </source>
</evidence>
<organism evidence="7 8">
    <name type="scientific">Scleropages formosus</name>
    <name type="common">Asian bonytongue</name>
    <name type="synonym">Osteoglossum formosum</name>
    <dbReference type="NCBI Taxonomy" id="113540"/>
    <lineage>
        <taxon>Eukaryota</taxon>
        <taxon>Metazoa</taxon>
        <taxon>Chordata</taxon>
        <taxon>Craniata</taxon>
        <taxon>Vertebrata</taxon>
        <taxon>Euteleostomi</taxon>
        <taxon>Actinopterygii</taxon>
        <taxon>Neopterygii</taxon>
        <taxon>Teleostei</taxon>
        <taxon>Osteoglossocephala</taxon>
        <taxon>Osteoglossomorpha</taxon>
        <taxon>Osteoglossiformes</taxon>
        <taxon>Osteoglossidae</taxon>
        <taxon>Scleropages</taxon>
    </lineage>
</organism>
<dbReference type="GeneTree" id="ENSGT00940000160728"/>
<dbReference type="InterPro" id="IPR051765">
    <property type="entry name" value="PH_domain-containing_F"/>
</dbReference>
<dbReference type="SMART" id="SM00233">
    <property type="entry name" value="PH"/>
    <property type="match status" value="1"/>
</dbReference>
<dbReference type="GO" id="GO:0007032">
    <property type="term" value="P:endosome organization"/>
    <property type="evidence" value="ECO:0007669"/>
    <property type="project" value="TreeGrafter"/>
</dbReference>
<reference evidence="7" key="2">
    <citation type="submission" date="2025-08" db="UniProtKB">
        <authorList>
            <consortium name="Ensembl"/>
        </authorList>
    </citation>
    <scope>IDENTIFICATION</scope>
</reference>
<dbReference type="GO" id="GO:0035091">
    <property type="term" value="F:phosphatidylinositol binding"/>
    <property type="evidence" value="ECO:0007669"/>
    <property type="project" value="TreeGrafter"/>
</dbReference>
<feature type="domain" description="PH" evidence="5">
    <location>
        <begin position="35"/>
        <end position="131"/>
    </location>
</feature>
<keyword evidence="2 4" id="KW-0863">Zinc-finger</keyword>
<dbReference type="InterPro" id="IPR037871">
    <property type="entry name" value="PH_Phafin"/>
</dbReference>
<dbReference type="Proteomes" id="UP000694397">
    <property type="component" value="Chromosome 1"/>
</dbReference>
<dbReference type="PROSITE" id="PS50178">
    <property type="entry name" value="ZF_FYVE"/>
    <property type="match status" value="1"/>
</dbReference>
<dbReference type="GO" id="GO:0008270">
    <property type="term" value="F:zinc ion binding"/>
    <property type="evidence" value="ECO:0007669"/>
    <property type="project" value="UniProtKB-KW"/>
</dbReference>
<dbReference type="SUPFAM" id="SSF50729">
    <property type="entry name" value="PH domain-like"/>
    <property type="match status" value="1"/>
</dbReference>
<evidence type="ECO:0000256" key="4">
    <source>
        <dbReference type="PROSITE-ProRule" id="PRU00091"/>
    </source>
</evidence>
<dbReference type="SUPFAM" id="SSF57903">
    <property type="entry name" value="FYVE/PHD zinc finger"/>
    <property type="match status" value="1"/>
</dbReference>
<dbReference type="GO" id="GO:0008333">
    <property type="term" value="P:endosome to lysosome transport"/>
    <property type="evidence" value="ECO:0007669"/>
    <property type="project" value="TreeGrafter"/>
</dbReference>
<dbReference type="InterPro" id="IPR001849">
    <property type="entry name" value="PH_domain"/>
</dbReference>
<dbReference type="Gene3D" id="3.30.40.10">
    <property type="entry name" value="Zinc/RING finger domain, C3HC4 (zinc finger)"/>
    <property type="match status" value="1"/>
</dbReference>
<dbReference type="CDD" id="cd01218">
    <property type="entry name" value="PH_Phafin2-like"/>
    <property type="match status" value="1"/>
</dbReference>
<name>A0A8C9RTD8_SCLFO</name>
<dbReference type="InterPro" id="IPR013083">
    <property type="entry name" value="Znf_RING/FYVE/PHD"/>
</dbReference>
<dbReference type="InterPro" id="IPR000306">
    <property type="entry name" value="Znf_FYVE"/>
</dbReference>
<sequence length="233" mass="26456">VMNRLAFTVENAERIAAVESRFGPFGKPLAKPGRALVGEGQLMKLCRRRPQPRMFFLFNDILVYGSSLLSGRWCQKQQVIALEDVVLEDLEDGLEMKNQWLIRTPRKSFYVSAASPLEKNAWIEHILECHAQRLQMTSAPSNGRLAAAWVPDWASAICMRCSSRFTVTHRRHHCRQCGFVVCSSCSRSRFVLENISRKPVRVCCLCFRMLQAQDEAEGSNIDTSSKHFSSTSL</sequence>
<evidence type="ECO:0000259" key="6">
    <source>
        <dbReference type="PROSITE" id="PS50178"/>
    </source>
</evidence>
<evidence type="ECO:0000313" key="7">
    <source>
        <dbReference type="Ensembl" id="ENSSFOP00015022677.2"/>
    </source>
</evidence>
<dbReference type="PANTHER" id="PTHR46280">
    <property type="entry name" value="PLECKSTRIN HOMOLOGY DOMAIN-CONTAINING FAMILY F MEMBER 2-RELATED"/>
    <property type="match status" value="1"/>
</dbReference>
<dbReference type="InterPro" id="IPR017455">
    <property type="entry name" value="Znf_FYVE-rel"/>
</dbReference>
<dbReference type="InterPro" id="IPR011993">
    <property type="entry name" value="PH-like_dom_sf"/>
</dbReference>
<gene>
    <name evidence="7" type="primary">PLEKHF1</name>
</gene>
<dbReference type="PANTHER" id="PTHR46280:SF2">
    <property type="entry name" value="PLECKSTRIN HOMOLOGY DOMAIN-CONTAINING FAMILY F MEMBER 1"/>
    <property type="match status" value="1"/>
</dbReference>
<evidence type="ECO:0000259" key="5">
    <source>
        <dbReference type="PROSITE" id="PS50003"/>
    </source>
</evidence>
<dbReference type="Gene3D" id="2.30.29.30">
    <property type="entry name" value="Pleckstrin-homology domain (PH domain)/Phosphotyrosine-binding domain (PTB)"/>
    <property type="match status" value="1"/>
</dbReference>
<dbReference type="PROSITE" id="PS50003">
    <property type="entry name" value="PH_DOMAIN"/>
    <property type="match status" value="1"/>
</dbReference>
<evidence type="ECO:0000256" key="1">
    <source>
        <dbReference type="ARBA" id="ARBA00022723"/>
    </source>
</evidence>
<evidence type="ECO:0000256" key="2">
    <source>
        <dbReference type="ARBA" id="ARBA00022771"/>
    </source>
</evidence>
<keyword evidence="8" id="KW-1185">Reference proteome</keyword>
<dbReference type="OrthoDB" id="70570at2759"/>
<dbReference type="GO" id="GO:0005769">
    <property type="term" value="C:early endosome"/>
    <property type="evidence" value="ECO:0007669"/>
    <property type="project" value="TreeGrafter"/>
</dbReference>
<accession>A0A8C9RTD8</accession>
<dbReference type="Pfam" id="PF01363">
    <property type="entry name" value="FYVE"/>
    <property type="match status" value="1"/>
</dbReference>
<evidence type="ECO:0000313" key="8">
    <source>
        <dbReference type="Proteomes" id="UP000694397"/>
    </source>
</evidence>